<comment type="caution">
    <text evidence="10">The sequence shown here is derived from an EMBL/GenBank/DDBJ whole genome shotgun (WGS) entry which is preliminary data.</text>
</comment>
<dbReference type="Pfam" id="PF00482">
    <property type="entry name" value="T2SSF"/>
    <property type="match status" value="2"/>
</dbReference>
<dbReference type="GO" id="GO:0005886">
    <property type="term" value="C:plasma membrane"/>
    <property type="evidence" value="ECO:0007669"/>
    <property type="project" value="UniProtKB-SubCell"/>
</dbReference>
<feature type="transmembrane region" description="Helical" evidence="8">
    <location>
        <begin position="178"/>
        <end position="200"/>
    </location>
</feature>
<evidence type="ECO:0000313" key="11">
    <source>
        <dbReference type="Proteomes" id="UP000255265"/>
    </source>
</evidence>
<dbReference type="PANTHER" id="PTHR30012">
    <property type="entry name" value="GENERAL SECRETION PATHWAY PROTEIN"/>
    <property type="match status" value="1"/>
</dbReference>
<accession>A0A370FLK1</accession>
<dbReference type="FunFam" id="1.20.81.30:FF:000001">
    <property type="entry name" value="Type II secretion system protein F"/>
    <property type="match status" value="2"/>
</dbReference>
<gene>
    <name evidence="10" type="ORF">DFR41_103508</name>
</gene>
<feature type="domain" description="Type II secretion system protein GspF" evidence="9">
    <location>
        <begin position="282"/>
        <end position="404"/>
    </location>
</feature>
<keyword evidence="4" id="KW-0997">Cell inner membrane</keyword>
<dbReference type="InterPro" id="IPR003004">
    <property type="entry name" value="GspF/PilC"/>
</dbReference>
<dbReference type="InterPro" id="IPR042094">
    <property type="entry name" value="T2SS_GspF_sf"/>
</dbReference>
<evidence type="ECO:0000256" key="2">
    <source>
        <dbReference type="ARBA" id="ARBA00005745"/>
    </source>
</evidence>
<dbReference type="AlphaFoldDB" id="A0A370FLK1"/>
<proteinExistence type="inferred from homology"/>
<dbReference type="InterPro" id="IPR018076">
    <property type="entry name" value="T2SS_GspF_dom"/>
</dbReference>
<dbReference type="RefSeq" id="WP_114802848.1">
    <property type="nucleotide sequence ID" value="NZ_QQAV01000003.1"/>
</dbReference>
<evidence type="ECO:0000259" key="9">
    <source>
        <dbReference type="Pfam" id="PF00482"/>
    </source>
</evidence>
<evidence type="ECO:0000256" key="8">
    <source>
        <dbReference type="SAM" id="Phobius"/>
    </source>
</evidence>
<feature type="domain" description="Type II secretion system protein GspF" evidence="9">
    <location>
        <begin position="78"/>
        <end position="201"/>
    </location>
</feature>
<evidence type="ECO:0000256" key="5">
    <source>
        <dbReference type="ARBA" id="ARBA00022692"/>
    </source>
</evidence>
<keyword evidence="11" id="KW-1185">Reference proteome</keyword>
<name>A0A370FLK1_9BURK</name>
<comment type="similarity">
    <text evidence="2">Belongs to the GSP F family.</text>
</comment>
<comment type="subcellular location">
    <subcellularLocation>
        <location evidence="1">Cell inner membrane</location>
        <topology evidence="1">Multi-pass membrane protein</topology>
    </subcellularLocation>
</comment>
<dbReference type="OrthoDB" id="9805682at2"/>
<evidence type="ECO:0000256" key="6">
    <source>
        <dbReference type="ARBA" id="ARBA00022989"/>
    </source>
</evidence>
<feature type="transmembrane region" description="Helical" evidence="8">
    <location>
        <begin position="384"/>
        <end position="405"/>
    </location>
</feature>
<dbReference type="PRINTS" id="PR00812">
    <property type="entry name" value="BCTERIALGSPF"/>
</dbReference>
<dbReference type="PANTHER" id="PTHR30012:SF7">
    <property type="entry name" value="PROTEIN TRANSPORT PROTEIN HOFC HOMOLOG"/>
    <property type="match status" value="1"/>
</dbReference>
<protein>
    <submittedName>
        <fullName evidence="10">Type IV pilus assembly protein PilC</fullName>
    </submittedName>
</protein>
<evidence type="ECO:0000256" key="3">
    <source>
        <dbReference type="ARBA" id="ARBA00022475"/>
    </source>
</evidence>
<reference evidence="10 11" key="1">
    <citation type="submission" date="2018-07" db="EMBL/GenBank/DDBJ databases">
        <title>Genomic Encyclopedia of Type Strains, Phase IV (KMG-IV): sequencing the most valuable type-strain genomes for metagenomic binning, comparative biology and taxonomic classification.</title>
        <authorList>
            <person name="Goeker M."/>
        </authorList>
    </citation>
    <scope>NUCLEOTIDE SEQUENCE [LARGE SCALE GENOMIC DNA]</scope>
    <source>
        <strain evidence="10 11">DSM 21352</strain>
    </source>
</reference>
<evidence type="ECO:0000256" key="4">
    <source>
        <dbReference type="ARBA" id="ARBA00022519"/>
    </source>
</evidence>
<dbReference type="GO" id="GO:0015628">
    <property type="term" value="P:protein secretion by the type II secretion system"/>
    <property type="evidence" value="ECO:0007669"/>
    <property type="project" value="TreeGrafter"/>
</dbReference>
<evidence type="ECO:0000313" key="10">
    <source>
        <dbReference type="EMBL" id="RDI26347.1"/>
    </source>
</evidence>
<dbReference type="Proteomes" id="UP000255265">
    <property type="component" value="Unassembled WGS sequence"/>
</dbReference>
<sequence length="412" mass="45195">MATAAQKRSPTRPTSAKEHLYEWEGRDRNGKAVRGEMRALGENQVQASLRRQGVLTTKIKKRRLRSGKAIKPRDVAVFTRQMATMMKAGVPLLQSFDIVGRGNSNPNMARLLNDIRTDVETGTSLSSAFRKHPKYFNSLYCNLIEAGEAAGILEELLDRLAIYMEKTEAIKSKIKSALMYPTAVILVAFIVVTIIMLFVIPSFKQVFTSFGADLPAPTLLVIAMSEFFVGYWWLIFGVLIAGGYFLMQAWKRNEKFQEGMDRLLLRLPIFGALIDKSCVARWTRTLSTMFAAGVPLVEALDSVGGASGNSVYAKATTRIQQEVSTGTSLTTAMTGANLFPPMVLQMTAIGEESGSIDHMLGKAADFYEQEVDAMVAGLSSLMEPIIIVVLGVVIGGIVVSMYLPIFKLGQVV</sequence>
<dbReference type="Gene3D" id="1.20.81.30">
    <property type="entry name" value="Type II secretion system (T2SS), domain F"/>
    <property type="match status" value="2"/>
</dbReference>
<evidence type="ECO:0000256" key="7">
    <source>
        <dbReference type="ARBA" id="ARBA00023136"/>
    </source>
</evidence>
<keyword evidence="3" id="KW-1003">Cell membrane</keyword>
<keyword evidence="7 8" id="KW-0472">Membrane</keyword>
<dbReference type="EMBL" id="QQAV01000003">
    <property type="protein sequence ID" value="RDI26347.1"/>
    <property type="molecule type" value="Genomic_DNA"/>
</dbReference>
<organism evidence="10 11">
    <name type="scientific">Pseudacidovorax intermedius</name>
    <dbReference type="NCBI Taxonomy" id="433924"/>
    <lineage>
        <taxon>Bacteria</taxon>
        <taxon>Pseudomonadati</taxon>
        <taxon>Pseudomonadota</taxon>
        <taxon>Betaproteobacteria</taxon>
        <taxon>Burkholderiales</taxon>
        <taxon>Comamonadaceae</taxon>
        <taxon>Pseudacidovorax</taxon>
    </lineage>
</organism>
<dbReference type="STRING" id="433924.NS331_12010"/>
<evidence type="ECO:0000256" key="1">
    <source>
        <dbReference type="ARBA" id="ARBA00004429"/>
    </source>
</evidence>
<keyword evidence="5 8" id="KW-0812">Transmembrane</keyword>
<feature type="transmembrane region" description="Helical" evidence="8">
    <location>
        <begin position="220"/>
        <end position="246"/>
    </location>
</feature>
<keyword evidence="6 8" id="KW-1133">Transmembrane helix</keyword>